<proteinExistence type="predicted"/>
<dbReference type="EMBL" id="BQNB010020949">
    <property type="protein sequence ID" value="GJU01286.1"/>
    <property type="molecule type" value="Genomic_DNA"/>
</dbReference>
<comment type="caution">
    <text evidence="2">The sequence shown here is derived from an EMBL/GenBank/DDBJ whole genome shotgun (WGS) entry which is preliminary data.</text>
</comment>
<protein>
    <submittedName>
        <fullName evidence="2">Uncharacterized protein</fullName>
    </submittedName>
</protein>
<keyword evidence="3" id="KW-1185">Reference proteome</keyword>
<gene>
    <name evidence="2" type="ORF">Tco_1111624</name>
</gene>
<keyword evidence="1" id="KW-0175">Coiled coil</keyword>
<dbReference type="Proteomes" id="UP001151760">
    <property type="component" value="Unassembled WGS sequence"/>
</dbReference>
<evidence type="ECO:0000313" key="2">
    <source>
        <dbReference type="EMBL" id="GJU01286.1"/>
    </source>
</evidence>
<sequence>MPHPSRSFELPKTSSEEMIREWMASQMEASKHMKNWMVELERSINQGLRNRQAIIENLERQFEFLEKKNLCTESLPYTTNTKPRQEFVNKPPSIQNENDKGDVKAIEEDRIKPTAMPNPNPIKSNSQTVSPFLKDCTVHIPYTNTKIFADDVLPNHVGGEELNLIVGIGNRVLTEKVDLGFPKEANKEWKLNKKVVPYNKENVYHYLSHPIEIPHLNRIIKES</sequence>
<name>A0ABQ5IM68_9ASTR</name>
<feature type="coiled-coil region" evidence="1">
    <location>
        <begin position="48"/>
        <end position="75"/>
    </location>
</feature>
<evidence type="ECO:0000313" key="3">
    <source>
        <dbReference type="Proteomes" id="UP001151760"/>
    </source>
</evidence>
<accession>A0ABQ5IM68</accession>
<organism evidence="2 3">
    <name type="scientific">Tanacetum coccineum</name>
    <dbReference type="NCBI Taxonomy" id="301880"/>
    <lineage>
        <taxon>Eukaryota</taxon>
        <taxon>Viridiplantae</taxon>
        <taxon>Streptophyta</taxon>
        <taxon>Embryophyta</taxon>
        <taxon>Tracheophyta</taxon>
        <taxon>Spermatophyta</taxon>
        <taxon>Magnoliopsida</taxon>
        <taxon>eudicotyledons</taxon>
        <taxon>Gunneridae</taxon>
        <taxon>Pentapetalae</taxon>
        <taxon>asterids</taxon>
        <taxon>campanulids</taxon>
        <taxon>Asterales</taxon>
        <taxon>Asteraceae</taxon>
        <taxon>Asteroideae</taxon>
        <taxon>Anthemideae</taxon>
        <taxon>Anthemidinae</taxon>
        <taxon>Tanacetum</taxon>
    </lineage>
</organism>
<evidence type="ECO:0000256" key="1">
    <source>
        <dbReference type="SAM" id="Coils"/>
    </source>
</evidence>
<reference evidence="2" key="1">
    <citation type="journal article" date="2022" name="Int. J. Mol. Sci.">
        <title>Draft Genome of Tanacetum Coccineum: Genomic Comparison of Closely Related Tanacetum-Family Plants.</title>
        <authorList>
            <person name="Yamashiro T."/>
            <person name="Shiraishi A."/>
            <person name="Nakayama K."/>
            <person name="Satake H."/>
        </authorList>
    </citation>
    <scope>NUCLEOTIDE SEQUENCE</scope>
</reference>
<reference evidence="2" key="2">
    <citation type="submission" date="2022-01" db="EMBL/GenBank/DDBJ databases">
        <authorList>
            <person name="Yamashiro T."/>
            <person name="Shiraishi A."/>
            <person name="Satake H."/>
            <person name="Nakayama K."/>
        </authorList>
    </citation>
    <scope>NUCLEOTIDE SEQUENCE</scope>
</reference>